<organism evidence="3 4">
    <name type="scientific">Litoribrevibacter euphylliae</name>
    <dbReference type="NCBI Taxonomy" id="1834034"/>
    <lineage>
        <taxon>Bacteria</taxon>
        <taxon>Pseudomonadati</taxon>
        <taxon>Pseudomonadota</taxon>
        <taxon>Gammaproteobacteria</taxon>
        <taxon>Oceanospirillales</taxon>
        <taxon>Oceanospirillaceae</taxon>
        <taxon>Litoribrevibacter</taxon>
    </lineage>
</organism>
<evidence type="ECO:0000256" key="1">
    <source>
        <dbReference type="SAM" id="SignalP"/>
    </source>
</evidence>
<reference evidence="4" key="1">
    <citation type="journal article" date="2019" name="Int. J. Syst. Evol. Microbiol.">
        <title>The Global Catalogue of Microorganisms (GCM) 10K type strain sequencing project: providing services to taxonomists for standard genome sequencing and annotation.</title>
        <authorList>
            <consortium name="The Broad Institute Genomics Platform"/>
            <consortium name="The Broad Institute Genome Sequencing Center for Infectious Disease"/>
            <person name="Wu L."/>
            <person name="Ma J."/>
        </authorList>
    </citation>
    <scope>NUCLEOTIDE SEQUENCE [LARGE SCALE GENOMIC DNA]</scope>
    <source>
        <strain evidence="4">KCTC 52438</strain>
    </source>
</reference>
<dbReference type="RefSeq" id="WP_386718673.1">
    <property type="nucleotide sequence ID" value="NZ_JBHRSZ010000004.1"/>
</dbReference>
<name>A0ABV7HDV6_9GAMM</name>
<protein>
    <submittedName>
        <fullName evidence="3">Substrate-binding periplasmic protein</fullName>
    </submittedName>
</protein>
<gene>
    <name evidence="3" type="ORF">ACFOEK_07670</name>
</gene>
<accession>A0ABV7HDV6</accession>
<keyword evidence="1" id="KW-0732">Signal</keyword>
<evidence type="ECO:0000259" key="2">
    <source>
        <dbReference type="Pfam" id="PF00497"/>
    </source>
</evidence>
<feature type="signal peptide" evidence="1">
    <location>
        <begin position="1"/>
        <end position="27"/>
    </location>
</feature>
<dbReference type="Proteomes" id="UP001595476">
    <property type="component" value="Unassembled WGS sequence"/>
</dbReference>
<feature type="chain" id="PRO_5047381081" evidence="1">
    <location>
        <begin position="28"/>
        <end position="272"/>
    </location>
</feature>
<dbReference type="InterPro" id="IPR001638">
    <property type="entry name" value="Solute-binding_3/MltF_N"/>
</dbReference>
<dbReference type="Gene3D" id="3.40.190.10">
    <property type="entry name" value="Periplasmic binding protein-like II"/>
    <property type="match status" value="2"/>
</dbReference>
<proteinExistence type="predicted"/>
<comment type="caution">
    <text evidence="3">The sequence shown here is derived from an EMBL/GenBank/DDBJ whole genome shotgun (WGS) entry which is preliminary data.</text>
</comment>
<keyword evidence="4" id="KW-1185">Reference proteome</keyword>
<dbReference type="EMBL" id="JBHRSZ010000004">
    <property type="protein sequence ID" value="MFC3150901.1"/>
    <property type="molecule type" value="Genomic_DNA"/>
</dbReference>
<feature type="domain" description="Solute-binding protein family 3/N-terminal" evidence="2">
    <location>
        <begin position="45"/>
        <end position="258"/>
    </location>
</feature>
<evidence type="ECO:0000313" key="3">
    <source>
        <dbReference type="EMBL" id="MFC3150901.1"/>
    </source>
</evidence>
<evidence type="ECO:0000313" key="4">
    <source>
        <dbReference type="Proteomes" id="UP001595476"/>
    </source>
</evidence>
<dbReference type="Pfam" id="PF00497">
    <property type="entry name" value="SBP_bac_3"/>
    <property type="match status" value="1"/>
</dbReference>
<sequence>MKSTLIQNCWISLAIVIFSSVSQSLFAGEVHGNARPSLVFAFQDTDNYPFQVGNGADIREKRPGIAVDQIREVASRLNLDIELVRVPWKRGLVMLKKGRIDGLFSASYQKARRQYGRYPFDGEKESSELRSYSNSYSLFIHKDSGISWDGTSFNRQEFRVFVPLGFSIANDLKKHGLLVNESSDVLPFLKMLSKNRVDAVALLTPSGQSYLSKHKDELSSVRMLPTPLVNKDYYLMLSHQFVAKDAPLASQIWATIAAVRDDPVFHERFSLY</sequence>
<dbReference type="SUPFAM" id="SSF53850">
    <property type="entry name" value="Periplasmic binding protein-like II"/>
    <property type="match status" value="1"/>
</dbReference>